<dbReference type="Gene3D" id="3.30.70.270">
    <property type="match status" value="1"/>
</dbReference>
<dbReference type="PANTHER" id="PTHR37984:SF5">
    <property type="entry name" value="PROTEIN NYNRIN-LIKE"/>
    <property type="match status" value="1"/>
</dbReference>
<proteinExistence type="predicted"/>
<dbReference type="InterPro" id="IPR001584">
    <property type="entry name" value="Integrase_cat-core"/>
</dbReference>
<sequence>MKNNKDLKTELVELYLSVAGCNPIRREASNIKVPKPKSFDSVHGAKELENFMWDLEHYFATSHVPEADKFTMVICYFYGDTIIWWRTKNVDDESANRSNVDTWEKLMDALQIREYVKEFTSVLLDTQNKVQDLPSAAAAADALIDFRSISASTDSTHSSKMKRKEKGYSKKVAPLTDLLKKNVKWCWSEAREKAFNSLKKTIAFEPILLLPDFDVTFEASVSMDFISGFPKVESKVSIMVVVDKFSKYDIFMAAPTLCSSEIVAELFIYKHVMNNFGVPLDIVSDRDAIFTGRFWTALFNMMDTDLKFSNTNHPQIDG</sequence>
<dbReference type="Gene3D" id="3.30.420.10">
    <property type="entry name" value="Ribonuclease H-like superfamily/Ribonuclease H"/>
    <property type="match status" value="1"/>
</dbReference>
<name>A0AAF0TNJ5_SOLVR</name>
<protein>
    <recommendedName>
        <fullName evidence="1">Integrase catalytic domain-containing protein</fullName>
    </recommendedName>
</protein>
<accession>A0AAF0TNJ5</accession>
<dbReference type="GO" id="GO:0015074">
    <property type="term" value="P:DNA integration"/>
    <property type="evidence" value="ECO:0007669"/>
    <property type="project" value="InterPro"/>
</dbReference>
<dbReference type="InterPro" id="IPR043128">
    <property type="entry name" value="Rev_trsase/Diguanyl_cyclase"/>
</dbReference>
<keyword evidence="3" id="KW-1185">Reference proteome</keyword>
<evidence type="ECO:0000259" key="1">
    <source>
        <dbReference type="PROSITE" id="PS50994"/>
    </source>
</evidence>
<dbReference type="SUPFAM" id="SSF53098">
    <property type="entry name" value="Ribonuclease H-like"/>
    <property type="match status" value="1"/>
</dbReference>
<dbReference type="InterPro" id="IPR036397">
    <property type="entry name" value="RNaseH_sf"/>
</dbReference>
<gene>
    <name evidence="2" type="ORF">MTR67_013150</name>
</gene>
<dbReference type="InterPro" id="IPR043502">
    <property type="entry name" value="DNA/RNA_pol_sf"/>
</dbReference>
<evidence type="ECO:0000313" key="2">
    <source>
        <dbReference type="EMBL" id="WMV19765.1"/>
    </source>
</evidence>
<dbReference type="Proteomes" id="UP001234989">
    <property type="component" value="Chromosome 3"/>
</dbReference>
<organism evidence="2 3">
    <name type="scientific">Solanum verrucosum</name>
    <dbReference type="NCBI Taxonomy" id="315347"/>
    <lineage>
        <taxon>Eukaryota</taxon>
        <taxon>Viridiplantae</taxon>
        <taxon>Streptophyta</taxon>
        <taxon>Embryophyta</taxon>
        <taxon>Tracheophyta</taxon>
        <taxon>Spermatophyta</taxon>
        <taxon>Magnoliopsida</taxon>
        <taxon>eudicotyledons</taxon>
        <taxon>Gunneridae</taxon>
        <taxon>Pentapetalae</taxon>
        <taxon>asterids</taxon>
        <taxon>lamiids</taxon>
        <taxon>Solanales</taxon>
        <taxon>Solanaceae</taxon>
        <taxon>Solanoideae</taxon>
        <taxon>Solaneae</taxon>
        <taxon>Solanum</taxon>
    </lineage>
</organism>
<dbReference type="InterPro" id="IPR012337">
    <property type="entry name" value="RNaseH-like_sf"/>
</dbReference>
<dbReference type="AlphaFoldDB" id="A0AAF0TNJ5"/>
<dbReference type="EMBL" id="CP133614">
    <property type="protein sequence ID" value="WMV19765.1"/>
    <property type="molecule type" value="Genomic_DNA"/>
</dbReference>
<dbReference type="PROSITE" id="PS50994">
    <property type="entry name" value="INTEGRASE"/>
    <property type="match status" value="1"/>
</dbReference>
<reference evidence="2" key="1">
    <citation type="submission" date="2023-08" db="EMBL/GenBank/DDBJ databases">
        <title>A de novo genome assembly of Solanum verrucosum Schlechtendal, a Mexican diploid species geographically isolated from the other diploid A-genome species in potato relatives.</title>
        <authorList>
            <person name="Hosaka K."/>
        </authorList>
    </citation>
    <scope>NUCLEOTIDE SEQUENCE</scope>
    <source>
        <tissue evidence="2">Young leaves</tissue>
    </source>
</reference>
<dbReference type="InterPro" id="IPR050951">
    <property type="entry name" value="Retrovirus_Pol_polyprotein"/>
</dbReference>
<dbReference type="SUPFAM" id="SSF56672">
    <property type="entry name" value="DNA/RNA polymerases"/>
    <property type="match status" value="1"/>
</dbReference>
<dbReference type="PANTHER" id="PTHR37984">
    <property type="entry name" value="PROTEIN CBG26694"/>
    <property type="match status" value="1"/>
</dbReference>
<evidence type="ECO:0000313" key="3">
    <source>
        <dbReference type="Proteomes" id="UP001234989"/>
    </source>
</evidence>
<feature type="domain" description="Integrase catalytic" evidence="1">
    <location>
        <begin position="207"/>
        <end position="318"/>
    </location>
</feature>
<dbReference type="GO" id="GO:0003676">
    <property type="term" value="F:nucleic acid binding"/>
    <property type="evidence" value="ECO:0007669"/>
    <property type="project" value="InterPro"/>
</dbReference>